<feature type="domain" description="Autophagy-related protein 13 N-terminal" evidence="6">
    <location>
        <begin position="19"/>
        <end position="252"/>
    </location>
</feature>
<dbReference type="GO" id="GO:0000407">
    <property type="term" value="C:phagophore assembly site"/>
    <property type="evidence" value="ECO:0007669"/>
    <property type="project" value="TreeGrafter"/>
</dbReference>
<evidence type="ECO:0000256" key="4">
    <source>
        <dbReference type="RuleBase" id="RU361214"/>
    </source>
</evidence>
<dbReference type="GO" id="GO:0034727">
    <property type="term" value="P:piecemeal microautophagy of the nucleus"/>
    <property type="evidence" value="ECO:0007669"/>
    <property type="project" value="TreeGrafter"/>
</dbReference>
<keyword evidence="3 4" id="KW-0072">Autophagy</keyword>
<evidence type="ECO:0000256" key="1">
    <source>
        <dbReference type="ARBA" id="ARBA00005246"/>
    </source>
</evidence>
<comment type="similarity">
    <text evidence="1 4">Belongs to the ATG13 family. Fungi subfamily.</text>
</comment>
<feature type="compositionally biased region" description="Polar residues" evidence="5">
    <location>
        <begin position="319"/>
        <end position="336"/>
    </location>
</feature>
<dbReference type="InterPro" id="IPR018731">
    <property type="entry name" value="Atg13_N"/>
</dbReference>
<feature type="compositionally biased region" description="Polar residues" evidence="5">
    <location>
        <begin position="714"/>
        <end position="728"/>
    </location>
</feature>
<name>A0A1E4TL46_9ASCO</name>
<evidence type="ECO:0000256" key="5">
    <source>
        <dbReference type="SAM" id="MobiDB-lite"/>
    </source>
</evidence>
<dbReference type="GO" id="GO:0034497">
    <property type="term" value="P:protein localization to phagophore assembly site"/>
    <property type="evidence" value="ECO:0007669"/>
    <property type="project" value="TreeGrafter"/>
</dbReference>
<dbReference type="PANTHER" id="PTHR13430:SF4">
    <property type="entry name" value="AUTOPHAGY-RELATED PROTEIN 13"/>
    <property type="match status" value="1"/>
</dbReference>
<evidence type="ECO:0000256" key="3">
    <source>
        <dbReference type="ARBA" id="ARBA00023006"/>
    </source>
</evidence>
<evidence type="ECO:0000256" key="2">
    <source>
        <dbReference type="ARBA" id="ARBA00013801"/>
    </source>
</evidence>
<evidence type="ECO:0000313" key="8">
    <source>
        <dbReference type="Proteomes" id="UP000095023"/>
    </source>
</evidence>
<dbReference type="AlphaFoldDB" id="A0A1E4TL46"/>
<reference evidence="8" key="1">
    <citation type="submission" date="2016-02" db="EMBL/GenBank/DDBJ databases">
        <title>Comparative genomics of biotechnologically important yeasts.</title>
        <authorList>
            <consortium name="DOE Joint Genome Institute"/>
            <person name="Riley R."/>
            <person name="Haridas S."/>
            <person name="Wolfe K.H."/>
            <person name="Lopes M.R."/>
            <person name="Hittinger C.T."/>
            <person name="Goker M."/>
            <person name="Salamov A."/>
            <person name="Wisecaver J."/>
            <person name="Long T.M."/>
            <person name="Aerts A.L."/>
            <person name="Barry K."/>
            <person name="Choi C."/>
            <person name="Clum A."/>
            <person name="Coughlan A.Y."/>
            <person name="Deshpande S."/>
            <person name="Douglass A.P."/>
            <person name="Hanson S.J."/>
            <person name="Klenk H.-P."/>
            <person name="Labutti K."/>
            <person name="Lapidus A."/>
            <person name="Lindquist E."/>
            <person name="Lipzen A."/>
            <person name="Meier-Kolthoff J.P."/>
            <person name="Ohm R.A."/>
            <person name="Otillar R.P."/>
            <person name="Pangilinan J."/>
            <person name="Peng Y."/>
            <person name="Rokas A."/>
            <person name="Rosa C.A."/>
            <person name="Scheuner C."/>
            <person name="Sibirny A.A."/>
            <person name="Slot J.C."/>
            <person name="Stielow J.B."/>
            <person name="Sun H."/>
            <person name="Kurtzman C.P."/>
            <person name="Blackwell M."/>
            <person name="Jeffries T.W."/>
            <person name="Grigoriev I.V."/>
        </authorList>
    </citation>
    <scope>NUCLEOTIDE SEQUENCE [LARGE SCALE GENOMIC DNA]</scope>
    <source>
        <strain evidence="8">NRRL Y-17796</strain>
    </source>
</reference>
<evidence type="ECO:0000313" key="7">
    <source>
        <dbReference type="EMBL" id="ODV92472.1"/>
    </source>
</evidence>
<protein>
    <recommendedName>
        <fullName evidence="2 4">Autophagy-related protein 13</fullName>
    </recommendedName>
</protein>
<dbReference type="Pfam" id="PF10033">
    <property type="entry name" value="ATG13"/>
    <property type="match status" value="1"/>
</dbReference>
<feature type="compositionally biased region" description="Low complexity" evidence="5">
    <location>
        <begin position="704"/>
        <end position="713"/>
    </location>
</feature>
<sequence>MDKLQDRDPDKASKVLQIVQNFYVKAVLICTQCRVEASPIFIRGTEKVKTNKWFNLEITETDLFRDDLRIWKHCNLSKALPPPLVLEIVLDLRYITPTGTLSLVASDGMQYLIDHRALKIDEIVLERWIVELLPRQSSKTPPEPSSAYKQATVLFRSLYTFARLLPAYNLREKLRSRKGSSVSSTLRLGSHIYPGTSVAQPRTRLGLTTRLTGSKDDSAPTSRVHETFNFGSIDSHAGVFRVQVAYRKEIDFRVDDSDSLLSSQFRRMEAISDSAIQNNSPASAPTASMGPPPAPEAFADSVSSSRRPSVSIIRPFKSPSLSESPNFDNTTHSPTVSFHRISISGNSPITRRSSSRTSSLPQTNIANPIQQSPRNLSEINQIVSQSLSTSSGSQSHAPSATRFSSSFGSRSFTNRLGTTPGSVYSLDQVRRNSGGYSDNTQWFGTPGSEFYYDDDDQDIGSFVQLVEYHRPLKNLADSAVKSVKPPKFSSSRSGSLEAHSPFRSSAVSQSHLKASLSKFHLLKDTQNELSDSMLQSLSMALPSYGSDSRELSPGKSVTDSVMKHGSVISENNSPSDDLFVQSAHSATPPTMLSGSSPGSAGVVYGSSAGRSYVPAVPSRLSEGLVGDGEFDAEIRRRSLCSHSVAERHKVVSSYSDSKDTEFSHIARSADSASNSPVIADEDLQVSTKAETAIPTGPHLEADSNNRSSSSSSRQDFTGSPAYNDNITVASAELTSPAMEIRGSRTEAESELSSAATSSPLDIPSSPRPFQRLRSNSFGRYGPGKLFSRTESSERTTKFSAAASSNMPSALHGTSSAVKSNISGMPISQSARVSNNYEHLKSRPLSVFGQCEVPGTSPGTGRFPPRSLSAGVARASVGFHVGASNGDDRIRSKNNTSLRATTQTTDDTMFGLSDRRGSALYRREATAKNPVAAEDEIPGIEGSGKIDVKEDDDLLFAMSDMNLISERSSPDN</sequence>
<keyword evidence="8" id="KW-1185">Reference proteome</keyword>
<dbReference type="GO" id="GO:1990316">
    <property type="term" value="C:Atg1/ULK1 kinase complex"/>
    <property type="evidence" value="ECO:0007669"/>
    <property type="project" value="InterPro"/>
</dbReference>
<dbReference type="OrthoDB" id="70161at2759"/>
<dbReference type="PANTHER" id="PTHR13430">
    <property type="match status" value="1"/>
</dbReference>
<dbReference type="Gene3D" id="3.30.900.10">
    <property type="entry name" value="HORMA domain"/>
    <property type="match status" value="1"/>
</dbReference>
<feature type="region of interest" description="Disordered" evidence="5">
    <location>
        <begin position="691"/>
        <end position="814"/>
    </location>
</feature>
<feature type="compositionally biased region" description="Low complexity" evidence="5">
    <location>
        <begin position="301"/>
        <end position="315"/>
    </location>
</feature>
<organism evidence="7 8">
    <name type="scientific">Tortispora caseinolytica NRRL Y-17796</name>
    <dbReference type="NCBI Taxonomy" id="767744"/>
    <lineage>
        <taxon>Eukaryota</taxon>
        <taxon>Fungi</taxon>
        <taxon>Dikarya</taxon>
        <taxon>Ascomycota</taxon>
        <taxon>Saccharomycotina</taxon>
        <taxon>Trigonopsidomycetes</taxon>
        <taxon>Trigonopsidales</taxon>
        <taxon>Trigonopsidaceae</taxon>
        <taxon>Tortispora</taxon>
    </lineage>
</organism>
<feature type="compositionally biased region" description="Low complexity" evidence="5">
    <location>
        <begin position="350"/>
        <end position="359"/>
    </location>
</feature>
<dbReference type="GO" id="GO:0005829">
    <property type="term" value="C:cytosol"/>
    <property type="evidence" value="ECO:0007669"/>
    <property type="project" value="TreeGrafter"/>
</dbReference>
<feature type="compositionally biased region" description="Polar residues" evidence="5">
    <location>
        <begin position="797"/>
        <end position="814"/>
    </location>
</feature>
<evidence type="ECO:0000259" key="6">
    <source>
        <dbReference type="Pfam" id="PF10033"/>
    </source>
</evidence>
<gene>
    <name evidence="7" type="ORF">CANCADRAFT_30622</name>
</gene>
<feature type="compositionally biased region" description="Low complexity" evidence="5">
    <location>
        <begin position="480"/>
        <end position="493"/>
    </location>
</feature>
<feature type="region of interest" description="Disordered" evidence="5">
    <location>
        <begin position="480"/>
        <end position="504"/>
    </location>
</feature>
<dbReference type="InterPro" id="IPR040182">
    <property type="entry name" value="ATG13"/>
</dbReference>
<accession>A0A1E4TL46</accession>
<feature type="compositionally biased region" description="Low complexity" evidence="5">
    <location>
        <begin position="384"/>
        <end position="395"/>
    </location>
</feature>
<dbReference type="Proteomes" id="UP000095023">
    <property type="component" value="Unassembled WGS sequence"/>
</dbReference>
<dbReference type="EMBL" id="KV453841">
    <property type="protein sequence ID" value="ODV92472.1"/>
    <property type="molecule type" value="Genomic_DNA"/>
</dbReference>
<dbReference type="GO" id="GO:0000423">
    <property type="term" value="P:mitophagy"/>
    <property type="evidence" value="ECO:0007669"/>
    <property type="project" value="TreeGrafter"/>
</dbReference>
<feature type="region of interest" description="Disordered" evidence="5">
    <location>
        <begin position="273"/>
        <end position="410"/>
    </location>
</feature>
<feature type="compositionally biased region" description="Polar residues" evidence="5">
    <location>
        <begin position="274"/>
        <end position="286"/>
    </location>
</feature>
<feature type="compositionally biased region" description="Polar residues" evidence="5">
    <location>
        <begin position="360"/>
        <end position="383"/>
    </location>
</feature>
<dbReference type="InterPro" id="IPR036570">
    <property type="entry name" value="HORMA_dom_sf"/>
</dbReference>
<proteinExistence type="inferred from homology"/>